<proteinExistence type="predicted"/>
<name>A0A4P9ZD33_9ASCO</name>
<feature type="binding site" evidence="1">
    <location>
        <position position="213"/>
    </location>
    <ligand>
        <name>a divalent metal cation</name>
        <dbReference type="ChEBI" id="CHEBI:60240"/>
        <label>2</label>
    </ligand>
</feature>
<dbReference type="PANTHER" id="PTHR47345">
    <property type="entry name" value="CUT9-INTERACTING PROTEIN SCN1"/>
    <property type="match status" value="1"/>
</dbReference>
<feature type="binding site" evidence="1">
    <location>
        <position position="7"/>
    </location>
    <ligand>
        <name>a divalent metal cation</name>
        <dbReference type="ChEBI" id="CHEBI:60240"/>
        <label>1</label>
    </ligand>
</feature>
<organism evidence="2 3">
    <name type="scientific">Metschnikowia bicuspidata</name>
    <dbReference type="NCBI Taxonomy" id="27322"/>
    <lineage>
        <taxon>Eukaryota</taxon>
        <taxon>Fungi</taxon>
        <taxon>Dikarya</taxon>
        <taxon>Ascomycota</taxon>
        <taxon>Saccharomycotina</taxon>
        <taxon>Pichiomycetes</taxon>
        <taxon>Metschnikowiaceae</taxon>
        <taxon>Metschnikowia</taxon>
    </lineage>
</organism>
<evidence type="ECO:0000313" key="2">
    <source>
        <dbReference type="EMBL" id="RKP30648.1"/>
    </source>
</evidence>
<evidence type="ECO:0000256" key="1">
    <source>
        <dbReference type="PIRSR" id="PIRSR005902-1"/>
    </source>
</evidence>
<keyword evidence="3" id="KW-1185">Reference proteome</keyword>
<dbReference type="AlphaFoldDB" id="A0A4P9ZD33"/>
<gene>
    <name evidence="2" type="ORF">METBISCDRAFT_15782</name>
</gene>
<reference evidence="3" key="1">
    <citation type="journal article" date="2018" name="Nat. Microbiol.">
        <title>Leveraging single-cell genomics to expand the fungal tree of life.</title>
        <authorList>
            <person name="Ahrendt S.R."/>
            <person name="Quandt C.A."/>
            <person name="Ciobanu D."/>
            <person name="Clum A."/>
            <person name="Salamov A."/>
            <person name="Andreopoulos B."/>
            <person name="Cheng J.F."/>
            <person name="Woyke T."/>
            <person name="Pelin A."/>
            <person name="Henrissat B."/>
            <person name="Reynolds N.K."/>
            <person name="Benny G.L."/>
            <person name="Smith M.E."/>
            <person name="James T.Y."/>
            <person name="Grigoriev I.V."/>
        </authorList>
    </citation>
    <scope>NUCLEOTIDE SEQUENCE [LARGE SCALE GENOMIC DNA]</scope>
    <source>
        <strain evidence="3">Baker2002</strain>
    </source>
</reference>
<dbReference type="GO" id="GO:0016788">
    <property type="term" value="F:hydrolase activity, acting on ester bonds"/>
    <property type="evidence" value="ECO:0007669"/>
    <property type="project" value="InterPro"/>
</dbReference>
<sequence length="328" mass="37699">MTLCDSHCHVKCHSQINTTAEFIAAIDAFEPPTVFNIMSTNPWDLDYLSIVVEQDSHNHVVPFLGIHPWYSHLVSLLDTTKEEHYVLVLTDATPELLRVLPEPVPLLVHLCKIEKLIVQLKSSNRKFGIGEIGLDKLFRIPSSGFFGCPDHGARVTLTKSKVRMNHQLTVLISQLEIADKFKLPVSLHCVRAHGRLFEALLNRYTRITRVILHSYSGSIEQAQQWVEDFKQQKRELSFSFSTLVNGKSEKIEHLRALISLLDDKQILLESDLPIDDFFLTGRQNEYRETMDRMKAHIREFKAWPVEFAETVLEQNSSNVHKYSEVTKV</sequence>
<dbReference type="Proteomes" id="UP000268321">
    <property type="component" value="Unassembled WGS sequence"/>
</dbReference>
<protein>
    <submittedName>
        <fullName evidence="2">Metallo-dependent hydrolase</fullName>
    </submittedName>
</protein>
<feature type="binding site" evidence="1">
    <location>
        <position position="188"/>
    </location>
    <ligand>
        <name>a divalent metal cation</name>
        <dbReference type="ChEBI" id="CHEBI:60240"/>
        <label>2</label>
    </ligand>
</feature>
<evidence type="ECO:0000313" key="3">
    <source>
        <dbReference type="Proteomes" id="UP000268321"/>
    </source>
</evidence>
<dbReference type="InterPro" id="IPR032466">
    <property type="entry name" value="Metal_Hydrolase"/>
</dbReference>
<dbReference type="SUPFAM" id="SSF51556">
    <property type="entry name" value="Metallo-dependent hydrolases"/>
    <property type="match status" value="1"/>
</dbReference>
<feature type="binding site" evidence="1">
    <location>
        <position position="9"/>
    </location>
    <ligand>
        <name>a divalent metal cation</name>
        <dbReference type="ChEBI" id="CHEBI:60240"/>
        <label>1</label>
    </ligand>
</feature>
<dbReference type="EMBL" id="ML004454">
    <property type="protein sequence ID" value="RKP30648.1"/>
    <property type="molecule type" value="Genomic_DNA"/>
</dbReference>
<dbReference type="PANTHER" id="PTHR47345:SF1">
    <property type="entry name" value="CUT9-INTERACTING PROTEIN SCN1"/>
    <property type="match status" value="1"/>
</dbReference>
<dbReference type="PIRSF" id="PIRSF005902">
    <property type="entry name" value="DNase_TatD"/>
    <property type="match status" value="1"/>
</dbReference>
<dbReference type="OrthoDB" id="413993at2759"/>
<feature type="binding site" evidence="1">
    <location>
        <position position="271"/>
    </location>
    <ligand>
        <name>a divalent metal cation</name>
        <dbReference type="ChEBI" id="CHEBI:60240"/>
        <label>1</label>
    </ligand>
</feature>
<dbReference type="GO" id="GO:0046872">
    <property type="term" value="F:metal ion binding"/>
    <property type="evidence" value="ECO:0007669"/>
    <property type="project" value="UniProtKB-KW"/>
</dbReference>
<dbReference type="InterPro" id="IPR001130">
    <property type="entry name" value="TatD-like"/>
</dbReference>
<accession>A0A4P9ZD33</accession>
<feature type="binding site" evidence="1">
    <location>
        <position position="131"/>
    </location>
    <ligand>
        <name>a divalent metal cation</name>
        <dbReference type="ChEBI" id="CHEBI:60240"/>
        <label>1</label>
    </ligand>
</feature>
<dbReference type="InterPro" id="IPR053044">
    <property type="entry name" value="Metallo-hydrolase/TatD-type"/>
</dbReference>
<keyword evidence="1" id="KW-0479">Metal-binding</keyword>
<dbReference type="Pfam" id="PF01026">
    <property type="entry name" value="TatD_DNase"/>
    <property type="match status" value="1"/>
</dbReference>
<keyword evidence="2" id="KW-0378">Hydrolase</keyword>
<dbReference type="Gene3D" id="3.20.20.140">
    <property type="entry name" value="Metal-dependent hydrolases"/>
    <property type="match status" value="1"/>
</dbReference>